<dbReference type="Pfam" id="PF00248">
    <property type="entry name" value="Aldo_ket_red"/>
    <property type="match status" value="1"/>
</dbReference>
<evidence type="ECO:0000313" key="8">
    <source>
        <dbReference type="EMBL" id="KLO12877.1"/>
    </source>
</evidence>
<name>A0A0H2RMP8_9AGAM</name>
<dbReference type="InterPro" id="IPR020471">
    <property type="entry name" value="AKR"/>
</dbReference>
<dbReference type="OrthoDB" id="5945798at2759"/>
<sequence>MIAPVPLFTLTNGTEGGKPLEVPSVGIGCWMGSPGGGEAVENLVKTALKAGYRHIDTAFGYANEENVGKAIRGSGIPREELFLTTKLVWEAHGDVPGGFEASLKALDTEYIDLFLLHWPQAASKSGKFFQPDQSPTFVETWREMTKLLKTGKCKAIGVSNFSIKNLEILLANTDVVPAANQIEVHPCLPQFELVEYCEKKGIHVTAYSPLGQPKDYQPSPPLHDPSIAEIAKKHGAEVGQVLISWLVQRGLSAVPKSANPKRIKENITLIVLDDKEMKTLNDFHKKPDMHRSLLDYHKDGLVWGWTYEQLGWNFDSDGYVKA</sequence>
<evidence type="ECO:0000256" key="4">
    <source>
        <dbReference type="PIRSR" id="PIRSR000097-1"/>
    </source>
</evidence>
<gene>
    <name evidence="8" type="ORF">SCHPADRAFT_890451</name>
</gene>
<protein>
    <submittedName>
        <fullName evidence="8">Aldo/keto reductase</fullName>
    </submittedName>
</protein>
<dbReference type="PRINTS" id="PR00069">
    <property type="entry name" value="ALDKETRDTASE"/>
</dbReference>
<proteinExistence type="inferred from homology"/>
<dbReference type="PROSITE" id="PS00063">
    <property type="entry name" value="ALDOKETO_REDUCTASE_3"/>
    <property type="match status" value="1"/>
</dbReference>
<dbReference type="SUPFAM" id="SSF51430">
    <property type="entry name" value="NAD(P)-linked oxidoreductase"/>
    <property type="match status" value="1"/>
</dbReference>
<dbReference type="PANTHER" id="PTHR43827">
    <property type="entry name" value="2,5-DIKETO-D-GLUCONIC ACID REDUCTASE"/>
    <property type="match status" value="1"/>
</dbReference>
<dbReference type="InterPro" id="IPR036812">
    <property type="entry name" value="NAD(P)_OxRdtase_dom_sf"/>
</dbReference>
<dbReference type="InParanoid" id="A0A0H2RMP8"/>
<feature type="active site" description="Proton donor" evidence="4">
    <location>
        <position position="61"/>
    </location>
</feature>
<dbReference type="FunFam" id="3.20.20.100:FF:000002">
    <property type="entry name" value="2,5-diketo-D-gluconic acid reductase A"/>
    <property type="match status" value="1"/>
</dbReference>
<evidence type="ECO:0000313" key="9">
    <source>
        <dbReference type="Proteomes" id="UP000053477"/>
    </source>
</evidence>
<dbReference type="InterPro" id="IPR023210">
    <property type="entry name" value="NADP_OxRdtase_dom"/>
</dbReference>
<dbReference type="Proteomes" id="UP000053477">
    <property type="component" value="Unassembled WGS sequence"/>
</dbReference>
<organism evidence="8 9">
    <name type="scientific">Schizopora paradoxa</name>
    <dbReference type="NCBI Taxonomy" id="27342"/>
    <lineage>
        <taxon>Eukaryota</taxon>
        <taxon>Fungi</taxon>
        <taxon>Dikarya</taxon>
        <taxon>Basidiomycota</taxon>
        <taxon>Agaricomycotina</taxon>
        <taxon>Agaricomycetes</taxon>
        <taxon>Hymenochaetales</taxon>
        <taxon>Schizoporaceae</taxon>
        <taxon>Schizopora</taxon>
    </lineage>
</organism>
<feature type="domain" description="NADP-dependent oxidoreductase" evidence="7">
    <location>
        <begin position="38"/>
        <end position="282"/>
    </location>
</feature>
<feature type="binding site" evidence="5">
    <location>
        <position position="117"/>
    </location>
    <ligand>
        <name>substrate</name>
    </ligand>
</feature>
<dbReference type="PROSITE" id="PS00798">
    <property type="entry name" value="ALDOKETO_REDUCTASE_1"/>
    <property type="match status" value="1"/>
</dbReference>
<keyword evidence="2" id="KW-0521">NADP</keyword>
<reference evidence="8 9" key="1">
    <citation type="submission" date="2015-04" db="EMBL/GenBank/DDBJ databases">
        <title>Complete genome sequence of Schizopora paradoxa KUC8140, a cosmopolitan wood degrader in East Asia.</title>
        <authorList>
            <consortium name="DOE Joint Genome Institute"/>
            <person name="Min B."/>
            <person name="Park H."/>
            <person name="Jang Y."/>
            <person name="Kim J.-J."/>
            <person name="Kim K.H."/>
            <person name="Pangilinan J."/>
            <person name="Lipzen A."/>
            <person name="Riley R."/>
            <person name="Grigoriev I.V."/>
            <person name="Spatafora J.W."/>
            <person name="Choi I.-G."/>
        </authorList>
    </citation>
    <scope>NUCLEOTIDE SEQUENCE [LARGE SCALE GENOMIC DNA]</scope>
    <source>
        <strain evidence="8 9">KUC8140</strain>
    </source>
</reference>
<dbReference type="PIRSF" id="PIRSF000097">
    <property type="entry name" value="AKR"/>
    <property type="match status" value="1"/>
</dbReference>
<dbReference type="PROSITE" id="PS00062">
    <property type="entry name" value="ALDOKETO_REDUCTASE_2"/>
    <property type="match status" value="1"/>
</dbReference>
<dbReference type="AlphaFoldDB" id="A0A0H2RMP8"/>
<dbReference type="Gene3D" id="3.20.20.100">
    <property type="entry name" value="NADP-dependent oxidoreductase domain"/>
    <property type="match status" value="1"/>
</dbReference>
<evidence type="ECO:0000256" key="3">
    <source>
        <dbReference type="ARBA" id="ARBA00023002"/>
    </source>
</evidence>
<evidence type="ECO:0000256" key="5">
    <source>
        <dbReference type="PIRSR" id="PIRSR000097-2"/>
    </source>
</evidence>
<keyword evidence="3" id="KW-0560">Oxidoreductase</keyword>
<evidence type="ECO:0000259" key="7">
    <source>
        <dbReference type="Pfam" id="PF00248"/>
    </source>
</evidence>
<evidence type="ECO:0000256" key="6">
    <source>
        <dbReference type="PIRSR" id="PIRSR000097-3"/>
    </source>
</evidence>
<dbReference type="STRING" id="27342.A0A0H2RMP8"/>
<dbReference type="CDD" id="cd19071">
    <property type="entry name" value="AKR_AKR1-5-like"/>
    <property type="match status" value="1"/>
</dbReference>
<dbReference type="InterPro" id="IPR018170">
    <property type="entry name" value="Aldo/ket_reductase_CS"/>
</dbReference>
<evidence type="ECO:0000256" key="2">
    <source>
        <dbReference type="ARBA" id="ARBA00022857"/>
    </source>
</evidence>
<dbReference type="PANTHER" id="PTHR43827:SF3">
    <property type="entry name" value="NADP-DEPENDENT OXIDOREDUCTASE DOMAIN-CONTAINING PROTEIN"/>
    <property type="match status" value="1"/>
</dbReference>
<keyword evidence="9" id="KW-1185">Reference proteome</keyword>
<evidence type="ECO:0000256" key="1">
    <source>
        <dbReference type="ARBA" id="ARBA00007905"/>
    </source>
</evidence>
<dbReference type="GO" id="GO:0016616">
    <property type="term" value="F:oxidoreductase activity, acting on the CH-OH group of donors, NAD or NADP as acceptor"/>
    <property type="evidence" value="ECO:0007669"/>
    <property type="project" value="UniProtKB-ARBA"/>
</dbReference>
<comment type="similarity">
    <text evidence="1">Belongs to the aldo/keto reductase family.</text>
</comment>
<accession>A0A0H2RMP8</accession>
<dbReference type="EMBL" id="KQ085969">
    <property type="protein sequence ID" value="KLO12877.1"/>
    <property type="molecule type" value="Genomic_DNA"/>
</dbReference>
<feature type="site" description="Lowers pKa of active site Tyr" evidence="6">
    <location>
        <position position="86"/>
    </location>
</feature>